<evidence type="ECO:0000256" key="3">
    <source>
        <dbReference type="ARBA" id="ARBA00022777"/>
    </source>
</evidence>
<evidence type="ECO:0000259" key="6">
    <source>
        <dbReference type="PROSITE" id="PS50011"/>
    </source>
</evidence>
<keyword evidence="3 7" id="KW-0418">Kinase</keyword>
<protein>
    <submittedName>
        <fullName evidence="7">Serine/threonine protein kinase</fullName>
    </submittedName>
</protein>
<feature type="domain" description="Protein kinase" evidence="6">
    <location>
        <begin position="8"/>
        <end position="260"/>
    </location>
</feature>
<organism evidence="7 8">
    <name type="scientific">Nonomuraea mangrovi</name>
    <dbReference type="NCBI Taxonomy" id="2316207"/>
    <lineage>
        <taxon>Bacteria</taxon>
        <taxon>Bacillati</taxon>
        <taxon>Actinomycetota</taxon>
        <taxon>Actinomycetes</taxon>
        <taxon>Streptosporangiales</taxon>
        <taxon>Streptosporangiaceae</taxon>
        <taxon>Nonomuraea</taxon>
    </lineage>
</organism>
<dbReference type="Pfam" id="PF00069">
    <property type="entry name" value="Pkinase"/>
    <property type="match status" value="1"/>
</dbReference>
<keyword evidence="4" id="KW-0067">ATP-binding</keyword>
<dbReference type="SUPFAM" id="SSF56112">
    <property type="entry name" value="Protein kinase-like (PK-like)"/>
    <property type="match status" value="1"/>
</dbReference>
<dbReference type="InterPro" id="IPR000719">
    <property type="entry name" value="Prot_kinase_dom"/>
</dbReference>
<gene>
    <name evidence="7" type="ORF">ACFSKW_18410</name>
</gene>
<dbReference type="PANTHER" id="PTHR43289:SF34">
    <property type="entry name" value="SERINE_THREONINE-PROTEIN KINASE YBDM-RELATED"/>
    <property type="match status" value="1"/>
</dbReference>
<dbReference type="GO" id="GO:0004674">
    <property type="term" value="F:protein serine/threonine kinase activity"/>
    <property type="evidence" value="ECO:0007669"/>
    <property type="project" value="UniProtKB-KW"/>
</dbReference>
<dbReference type="Proteomes" id="UP001597368">
    <property type="component" value="Unassembled WGS sequence"/>
</dbReference>
<feature type="compositionally biased region" description="Low complexity" evidence="5">
    <location>
        <begin position="345"/>
        <end position="354"/>
    </location>
</feature>
<evidence type="ECO:0000313" key="7">
    <source>
        <dbReference type="EMBL" id="MFD1933433.1"/>
    </source>
</evidence>
<dbReference type="EMBL" id="JBHUFV010000032">
    <property type="protein sequence ID" value="MFD1933433.1"/>
    <property type="molecule type" value="Genomic_DNA"/>
</dbReference>
<reference evidence="8" key="1">
    <citation type="journal article" date="2019" name="Int. J. Syst. Evol. Microbiol.">
        <title>The Global Catalogue of Microorganisms (GCM) 10K type strain sequencing project: providing services to taxonomists for standard genome sequencing and annotation.</title>
        <authorList>
            <consortium name="The Broad Institute Genomics Platform"/>
            <consortium name="The Broad Institute Genome Sequencing Center for Infectious Disease"/>
            <person name="Wu L."/>
            <person name="Ma J."/>
        </authorList>
    </citation>
    <scope>NUCLEOTIDE SEQUENCE [LARGE SCALE GENOMIC DNA]</scope>
    <source>
        <strain evidence="8">ICMP 6774ER</strain>
    </source>
</reference>
<dbReference type="InterPro" id="IPR008271">
    <property type="entry name" value="Ser/Thr_kinase_AS"/>
</dbReference>
<keyword evidence="7" id="KW-0723">Serine/threonine-protein kinase</keyword>
<dbReference type="PROSITE" id="PS50011">
    <property type="entry name" value="PROTEIN_KINASE_DOM"/>
    <property type="match status" value="1"/>
</dbReference>
<keyword evidence="8" id="KW-1185">Reference proteome</keyword>
<evidence type="ECO:0000313" key="8">
    <source>
        <dbReference type="Proteomes" id="UP001597368"/>
    </source>
</evidence>
<evidence type="ECO:0000256" key="2">
    <source>
        <dbReference type="ARBA" id="ARBA00022741"/>
    </source>
</evidence>
<comment type="caution">
    <text evidence="7">The sequence shown here is derived from an EMBL/GenBank/DDBJ whole genome shotgun (WGS) entry which is preliminary data.</text>
</comment>
<dbReference type="InterPro" id="IPR011009">
    <property type="entry name" value="Kinase-like_dom_sf"/>
</dbReference>
<keyword evidence="2" id="KW-0547">Nucleotide-binding</keyword>
<dbReference type="RefSeq" id="WP_379573477.1">
    <property type="nucleotide sequence ID" value="NZ_JBHUFV010000032.1"/>
</dbReference>
<dbReference type="Gene3D" id="1.10.510.10">
    <property type="entry name" value="Transferase(Phosphotransferase) domain 1"/>
    <property type="match status" value="1"/>
</dbReference>
<feature type="region of interest" description="Disordered" evidence="5">
    <location>
        <begin position="272"/>
        <end position="305"/>
    </location>
</feature>
<dbReference type="CDD" id="cd14014">
    <property type="entry name" value="STKc_PknB_like"/>
    <property type="match status" value="1"/>
</dbReference>
<proteinExistence type="predicted"/>
<evidence type="ECO:0000256" key="5">
    <source>
        <dbReference type="SAM" id="MobiDB-lite"/>
    </source>
</evidence>
<sequence>MTEKYGEYVVAGTLGSGGQAVVHLGVGADGGRVAIKVLLDSMAGDPDALRHFEREAAAARRVAPFCTARVLHTGVDSGRPYLVSEYVPGPSLHSLVRTDGPRTGSGLDRLAVATLAALVAIHRAGVVHRDLKPSNVIMGPEGPVVIDFGIASATGHLLTRNAMGTPAYMSPEQFEQREPTPATDLFSWALTMIFASTGRQAFPGAAMPALMHAVLTVEPDLTGVPSGLLPLLRDCLAKDPAARPTAAALLSRLLHDNPGLSTADVRLGLRESLSRGPVPDGLGAPRGTAAPPDPGVRASVTRPPGTTRPWWKKPLAVIPVAVVISSLLLVYPPAFSPGNAGGNGPAAPVGAPSPRGTGPAAVPVSGAPQVVKGYGFPTRIDRMAFRIFSPWWTQTAKGDVEFWSYESCPQGTTVYWVAVRPSREAVQFACNAWQYHKWTDVPPGTYQLDIWKAHDGQAIRGSGVVRSSAPIVVHPRTTPPAGP</sequence>
<keyword evidence="1" id="KW-0808">Transferase</keyword>
<name>A0ABW4SW89_9ACTN</name>
<dbReference type="Gene3D" id="3.30.200.20">
    <property type="entry name" value="Phosphorylase Kinase, domain 1"/>
    <property type="match status" value="1"/>
</dbReference>
<dbReference type="SMART" id="SM00220">
    <property type="entry name" value="S_TKc"/>
    <property type="match status" value="1"/>
</dbReference>
<accession>A0ABW4SW89</accession>
<feature type="region of interest" description="Disordered" evidence="5">
    <location>
        <begin position="341"/>
        <end position="362"/>
    </location>
</feature>
<evidence type="ECO:0000256" key="1">
    <source>
        <dbReference type="ARBA" id="ARBA00022679"/>
    </source>
</evidence>
<dbReference type="PROSITE" id="PS00108">
    <property type="entry name" value="PROTEIN_KINASE_ST"/>
    <property type="match status" value="1"/>
</dbReference>
<evidence type="ECO:0000256" key="4">
    <source>
        <dbReference type="ARBA" id="ARBA00022840"/>
    </source>
</evidence>
<dbReference type="PANTHER" id="PTHR43289">
    <property type="entry name" value="MITOGEN-ACTIVATED PROTEIN KINASE KINASE KINASE 20-RELATED"/>
    <property type="match status" value="1"/>
</dbReference>